<dbReference type="InterPro" id="IPR002921">
    <property type="entry name" value="Fungal_lipase-type"/>
</dbReference>
<dbReference type="OrthoDB" id="426718at2759"/>
<dbReference type="EMBL" id="KZ293750">
    <property type="protein sequence ID" value="PBK80215.1"/>
    <property type="molecule type" value="Genomic_DNA"/>
</dbReference>
<dbReference type="GO" id="GO:0006629">
    <property type="term" value="P:lipid metabolic process"/>
    <property type="evidence" value="ECO:0007669"/>
    <property type="project" value="InterPro"/>
</dbReference>
<dbReference type="PANTHER" id="PTHR45856:SF25">
    <property type="entry name" value="FUNGAL LIPASE-LIKE DOMAIN-CONTAINING PROTEIN"/>
    <property type="match status" value="1"/>
</dbReference>
<dbReference type="Pfam" id="PF01764">
    <property type="entry name" value="Lipase_3"/>
    <property type="match status" value="1"/>
</dbReference>
<sequence length="373" mass="42116">MPPKAKSPKYALNEAQRLMYASEKGVNFRWISKVVASYSSYRLSEKDLVPPSLQLELAEIGQYAEIASNNHVPVDFVFKNIDTLIQPDFPLEDYQALQGSILVSEFFGRVSHLHAYVAYRPLTKQLIVATSGTTSFPQAIQDIKVVKHRHRSGRGVIHSGFWSLYKGVRDPVYTGIAKGFREHDVKELVITGHSMGGAVSYLLMIDGLTQKINIPPDVRLKLASYGAPRVGDASFVKYWRELVSKHHDVYGESSMVELCVKAYNDGVPSLPPLAFGYRHCTERPMYLVHGHIFRIPASECEFSLFVAEPPSADCITIEHPRGGHNYYNGRDMERVPRRLNWLEKAMGGEEDWIEKYKLHAAKHLKGLSPMKSK</sequence>
<comment type="catalytic activity">
    <reaction evidence="3">
        <text>a diacylglycerol + H2O = a monoacylglycerol + a fatty acid + H(+)</text>
        <dbReference type="Rhea" id="RHEA:32731"/>
        <dbReference type="ChEBI" id="CHEBI:15377"/>
        <dbReference type="ChEBI" id="CHEBI:15378"/>
        <dbReference type="ChEBI" id="CHEBI:17408"/>
        <dbReference type="ChEBI" id="CHEBI:18035"/>
        <dbReference type="ChEBI" id="CHEBI:28868"/>
    </reaction>
</comment>
<dbReference type="CDD" id="cd00519">
    <property type="entry name" value="Lipase_3"/>
    <property type="match status" value="1"/>
</dbReference>
<keyword evidence="7" id="KW-1185">Reference proteome</keyword>
<comment type="similarity">
    <text evidence="2">Belongs to the AB hydrolase superfamily. Lipase family. Class 3 subfamily.</text>
</comment>
<dbReference type="InterPro" id="IPR029058">
    <property type="entry name" value="AB_hydrolase_fold"/>
</dbReference>
<dbReference type="Proteomes" id="UP000217790">
    <property type="component" value="Unassembled WGS sequence"/>
</dbReference>
<dbReference type="STRING" id="47427.A0A2H3CAW6"/>
<dbReference type="InterPro" id="IPR051218">
    <property type="entry name" value="Sec_MonoDiacylglyc_Lipase"/>
</dbReference>
<protein>
    <submittedName>
        <fullName evidence="6">Alpha/beta-hydrolase</fullName>
    </submittedName>
</protein>
<reference evidence="7" key="1">
    <citation type="journal article" date="2017" name="Nat. Ecol. Evol.">
        <title>Genome expansion and lineage-specific genetic innovations in the forest pathogenic fungi Armillaria.</title>
        <authorList>
            <person name="Sipos G."/>
            <person name="Prasanna A.N."/>
            <person name="Walter M.C."/>
            <person name="O'Connor E."/>
            <person name="Balint B."/>
            <person name="Krizsan K."/>
            <person name="Kiss B."/>
            <person name="Hess J."/>
            <person name="Varga T."/>
            <person name="Slot J."/>
            <person name="Riley R."/>
            <person name="Boka B."/>
            <person name="Rigling D."/>
            <person name="Barry K."/>
            <person name="Lee J."/>
            <person name="Mihaltcheva S."/>
            <person name="LaButti K."/>
            <person name="Lipzen A."/>
            <person name="Waldron R."/>
            <person name="Moloney N.M."/>
            <person name="Sperisen C."/>
            <person name="Kredics L."/>
            <person name="Vagvoelgyi C."/>
            <person name="Patrignani A."/>
            <person name="Fitzpatrick D."/>
            <person name="Nagy I."/>
            <person name="Doyle S."/>
            <person name="Anderson J.B."/>
            <person name="Grigoriev I.V."/>
            <person name="Gueldener U."/>
            <person name="Muensterkoetter M."/>
            <person name="Nagy L.G."/>
        </authorList>
    </citation>
    <scope>NUCLEOTIDE SEQUENCE [LARGE SCALE GENOMIC DNA]</scope>
    <source>
        <strain evidence="7">Ar21-2</strain>
    </source>
</reference>
<keyword evidence="6" id="KW-0378">Hydrolase</keyword>
<evidence type="ECO:0000259" key="5">
    <source>
        <dbReference type="Pfam" id="PF01764"/>
    </source>
</evidence>
<name>A0A2H3CAW6_ARMGA</name>
<dbReference type="PANTHER" id="PTHR45856">
    <property type="entry name" value="ALPHA/BETA-HYDROLASES SUPERFAMILY PROTEIN"/>
    <property type="match status" value="1"/>
</dbReference>
<evidence type="ECO:0000256" key="1">
    <source>
        <dbReference type="ARBA" id="ARBA00023157"/>
    </source>
</evidence>
<accession>A0A2H3CAW6</accession>
<dbReference type="GO" id="GO:0016787">
    <property type="term" value="F:hydrolase activity"/>
    <property type="evidence" value="ECO:0007669"/>
    <property type="project" value="UniProtKB-KW"/>
</dbReference>
<evidence type="ECO:0000256" key="4">
    <source>
        <dbReference type="ARBA" id="ARBA00048461"/>
    </source>
</evidence>
<feature type="domain" description="Fungal lipase-type" evidence="5">
    <location>
        <begin position="128"/>
        <end position="273"/>
    </location>
</feature>
<comment type="catalytic activity">
    <reaction evidence="4">
        <text>a monoacylglycerol + H2O = glycerol + a fatty acid + H(+)</text>
        <dbReference type="Rhea" id="RHEA:15245"/>
        <dbReference type="ChEBI" id="CHEBI:15377"/>
        <dbReference type="ChEBI" id="CHEBI:15378"/>
        <dbReference type="ChEBI" id="CHEBI:17408"/>
        <dbReference type="ChEBI" id="CHEBI:17754"/>
        <dbReference type="ChEBI" id="CHEBI:28868"/>
    </reaction>
</comment>
<evidence type="ECO:0000313" key="6">
    <source>
        <dbReference type="EMBL" id="PBK80215.1"/>
    </source>
</evidence>
<organism evidence="6 7">
    <name type="scientific">Armillaria gallica</name>
    <name type="common">Bulbous honey fungus</name>
    <name type="synonym">Armillaria bulbosa</name>
    <dbReference type="NCBI Taxonomy" id="47427"/>
    <lineage>
        <taxon>Eukaryota</taxon>
        <taxon>Fungi</taxon>
        <taxon>Dikarya</taxon>
        <taxon>Basidiomycota</taxon>
        <taxon>Agaricomycotina</taxon>
        <taxon>Agaricomycetes</taxon>
        <taxon>Agaricomycetidae</taxon>
        <taxon>Agaricales</taxon>
        <taxon>Marasmiineae</taxon>
        <taxon>Physalacriaceae</taxon>
        <taxon>Armillaria</taxon>
    </lineage>
</organism>
<keyword evidence="1" id="KW-1015">Disulfide bond</keyword>
<dbReference type="AlphaFoldDB" id="A0A2H3CAW6"/>
<dbReference type="SUPFAM" id="SSF53474">
    <property type="entry name" value="alpha/beta-Hydrolases"/>
    <property type="match status" value="1"/>
</dbReference>
<gene>
    <name evidence="6" type="ORF">ARMGADRAFT_977157</name>
</gene>
<evidence type="ECO:0000313" key="7">
    <source>
        <dbReference type="Proteomes" id="UP000217790"/>
    </source>
</evidence>
<evidence type="ECO:0000256" key="2">
    <source>
        <dbReference type="ARBA" id="ARBA00043996"/>
    </source>
</evidence>
<proteinExistence type="inferred from homology"/>
<dbReference type="InParanoid" id="A0A2H3CAW6"/>
<dbReference type="Gene3D" id="3.40.50.1820">
    <property type="entry name" value="alpha/beta hydrolase"/>
    <property type="match status" value="1"/>
</dbReference>
<evidence type="ECO:0000256" key="3">
    <source>
        <dbReference type="ARBA" id="ARBA00047591"/>
    </source>
</evidence>
<dbReference type="OMA" id="YNGRDME"/>